<dbReference type="Proteomes" id="UP001596524">
    <property type="component" value="Unassembled WGS sequence"/>
</dbReference>
<evidence type="ECO:0000313" key="4">
    <source>
        <dbReference type="Proteomes" id="UP001596524"/>
    </source>
</evidence>
<dbReference type="Gene3D" id="3.30.1330.40">
    <property type="entry name" value="RutC-like"/>
    <property type="match status" value="1"/>
</dbReference>
<dbReference type="EMBL" id="JBHTCH010000001">
    <property type="protein sequence ID" value="MFC7358815.1"/>
    <property type="molecule type" value="Genomic_DNA"/>
</dbReference>
<dbReference type="InterPro" id="IPR035959">
    <property type="entry name" value="RutC-like_sf"/>
</dbReference>
<comment type="caution">
    <text evidence="3">The sequence shown here is derived from an EMBL/GenBank/DDBJ whole genome shotgun (WGS) entry which is preliminary data.</text>
</comment>
<dbReference type="PANTHER" id="PTHR11803">
    <property type="entry name" value="2-IMINOBUTANOATE/2-IMINOPROPANOATE DEAMINASE RIDA"/>
    <property type="match status" value="1"/>
</dbReference>
<sequence length="118" mass="12276">MEHFERPDGLGPVNGCSHAVAGTGRLVAVSGQLPVDDAGAIVDADDALIQARQVFANLTRALGAAGAKPSDVIRLTCFLTDLADLGSVRRASRGLGSRSTRLQCPMSDIRPAQRPPAD</sequence>
<dbReference type="SUPFAM" id="SSF55298">
    <property type="entry name" value="YjgF-like"/>
    <property type="match status" value="1"/>
</dbReference>
<feature type="region of interest" description="Disordered" evidence="2">
    <location>
        <begin position="92"/>
        <end position="118"/>
    </location>
</feature>
<dbReference type="RefSeq" id="WP_379185910.1">
    <property type="nucleotide sequence ID" value="NZ_JBHTCH010000001.1"/>
</dbReference>
<organism evidence="3 4">
    <name type="scientific">Nocardioides astragali</name>
    <dbReference type="NCBI Taxonomy" id="1776736"/>
    <lineage>
        <taxon>Bacteria</taxon>
        <taxon>Bacillati</taxon>
        <taxon>Actinomycetota</taxon>
        <taxon>Actinomycetes</taxon>
        <taxon>Propionibacteriales</taxon>
        <taxon>Nocardioidaceae</taxon>
        <taxon>Nocardioides</taxon>
    </lineage>
</organism>
<keyword evidence="3" id="KW-0378">Hydrolase</keyword>
<reference evidence="4" key="1">
    <citation type="journal article" date="2019" name="Int. J. Syst. Evol. Microbiol.">
        <title>The Global Catalogue of Microorganisms (GCM) 10K type strain sequencing project: providing services to taxonomists for standard genome sequencing and annotation.</title>
        <authorList>
            <consortium name="The Broad Institute Genomics Platform"/>
            <consortium name="The Broad Institute Genome Sequencing Center for Infectious Disease"/>
            <person name="Wu L."/>
            <person name="Ma J."/>
        </authorList>
    </citation>
    <scope>NUCLEOTIDE SEQUENCE [LARGE SCALE GENOMIC DNA]</scope>
    <source>
        <strain evidence="4">FCH27</strain>
    </source>
</reference>
<proteinExistence type="inferred from homology"/>
<dbReference type="PANTHER" id="PTHR11803:SF58">
    <property type="entry name" value="PROTEIN HMF1-RELATED"/>
    <property type="match status" value="1"/>
</dbReference>
<comment type="similarity">
    <text evidence="1">Belongs to the RutC family.</text>
</comment>
<dbReference type="InterPro" id="IPR006175">
    <property type="entry name" value="YjgF/YER057c/UK114"/>
</dbReference>
<dbReference type="GO" id="GO:0016787">
    <property type="term" value="F:hydrolase activity"/>
    <property type="evidence" value="ECO:0007669"/>
    <property type="project" value="UniProtKB-KW"/>
</dbReference>
<dbReference type="Pfam" id="PF01042">
    <property type="entry name" value="Ribonuc_L-PSP"/>
    <property type="match status" value="1"/>
</dbReference>
<name>A0ABW2MYX7_9ACTN</name>
<gene>
    <name evidence="3" type="ORF">ACFQO6_00930</name>
</gene>
<keyword evidence="4" id="KW-1185">Reference proteome</keyword>
<protein>
    <submittedName>
        <fullName evidence="3">RidA family protein</fullName>
        <ecNumber evidence="3">3.5.-.-</ecNumber>
    </submittedName>
</protein>
<accession>A0ABW2MYX7</accession>
<evidence type="ECO:0000313" key="3">
    <source>
        <dbReference type="EMBL" id="MFC7358815.1"/>
    </source>
</evidence>
<evidence type="ECO:0000256" key="1">
    <source>
        <dbReference type="ARBA" id="ARBA00010552"/>
    </source>
</evidence>
<dbReference type="CDD" id="cd00448">
    <property type="entry name" value="YjgF_YER057c_UK114_family"/>
    <property type="match status" value="1"/>
</dbReference>
<dbReference type="EC" id="3.5.-.-" evidence="3"/>
<evidence type="ECO:0000256" key="2">
    <source>
        <dbReference type="SAM" id="MobiDB-lite"/>
    </source>
</evidence>